<gene>
    <name evidence="2" type="ORF">SMD11_5908</name>
</gene>
<proteinExistence type="predicted"/>
<feature type="transmembrane region" description="Helical" evidence="1">
    <location>
        <begin position="34"/>
        <end position="51"/>
    </location>
</feature>
<dbReference type="OrthoDB" id="3530824at2"/>
<keyword evidence="1" id="KW-0812">Transmembrane</keyword>
<evidence type="ECO:0000313" key="2">
    <source>
        <dbReference type="EMBL" id="ARZ71484.1"/>
    </source>
</evidence>
<dbReference type="AlphaFoldDB" id="A0A1Z2LB03"/>
<dbReference type="RefSeq" id="WP_087929276.1">
    <property type="nucleotide sequence ID" value="NZ_CP021744.1"/>
</dbReference>
<dbReference type="EMBL" id="CP021744">
    <property type="protein sequence ID" value="ARZ71484.1"/>
    <property type="molecule type" value="Genomic_DNA"/>
</dbReference>
<keyword evidence="1" id="KW-0472">Membrane</keyword>
<evidence type="ECO:0000313" key="3">
    <source>
        <dbReference type="Proteomes" id="UP000195755"/>
    </source>
</evidence>
<protein>
    <recommendedName>
        <fullName evidence="4">DUF1453 domain-containing protein</fullName>
    </recommendedName>
</protein>
<feature type="transmembrane region" description="Helical" evidence="1">
    <location>
        <begin position="97"/>
        <end position="115"/>
    </location>
</feature>
<feature type="transmembrane region" description="Helical" evidence="1">
    <location>
        <begin position="58"/>
        <end position="77"/>
    </location>
</feature>
<sequence length="159" mass="16401">MNGWVLAAVIAVVLIVVVVKRLRGEPVNARDLLAPPLILIGIGVASVVKAEDVTGADLGWLIPGAVLGVALGAARGATIEVFERGGVLWQRYTGKSFAVAAGSLVLMAGFGFLAARAGTHASARPVQLNIGVSFLGEALVVAARGLSSKVPFAPERRRR</sequence>
<dbReference type="Proteomes" id="UP000195755">
    <property type="component" value="Chromosome"/>
</dbReference>
<dbReference type="KEGG" id="salj:SMD11_5908"/>
<accession>A0A1Z2LB03</accession>
<reference evidence="2 3" key="1">
    <citation type="submission" date="2017-06" db="EMBL/GenBank/DDBJ databases">
        <title>Streptomyces albireticuli Genome sequencing and assembly.</title>
        <authorList>
            <person name="Wang Y."/>
            <person name="Du B."/>
            <person name="Ding Y."/>
            <person name="Liu H."/>
            <person name="Hou Q."/>
            <person name="Liu K."/>
            <person name="Yao L."/>
            <person name="Wang C."/>
        </authorList>
    </citation>
    <scope>NUCLEOTIDE SEQUENCE [LARGE SCALE GENOMIC DNA]</scope>
    <source>
        <strain evidence="2 3">MDJK11</strain>
    </source>
</reference>
<keyword evidence="1" id="KW-1133">Transmembrane helix</keyword>
<name>A0A1Z2LB03_9ACTN</name>
<evidence type="ECO:0008006" key="4">
    <source>
        <dbReference type="Google" id="ProtNLM"/>
    </source>
</evidence>
<organism evidence="2 3">
    <name type="scientific">Streptomyces albireticuli</name>
    <dbReference type="NCBI Taxonomy" id="1940"/>
    <lineage>
        <taxon>Bacteria</taxon>
        <taxon>Bacillati</taxon>
        <taxon>Actinomycetota</taxon>
        <taxon>Actinomycetes</taxon>
        <taxon>Kitasatosporales</taxon>
        <taxon>Streptomycetaceae</taxon>
        <taxon>Streptomyces</taxon>
    </lineage>
</organism>
<evidence type="ECO:0000256" key="1">
    <source>
        <dbReference type="SAM" id="Phobius"/>
    </source>
</evidence>